<dbReference type="PANTHER" id="PTHR33515">
    <property type="entry name" value="RIBOSOME-BINDING FACTOR A, CHLOROPLASTIC-RELATED"/>
    <property type="match status" value="1"/>
</dbReference>
<protein>
    <recommendedName>
        <fullName evidence="2">Ribosome-binding factor A</fullName>
    </recommendedName>
</protein>
<comment type="similarity">
    <text evidence="2">Belongs to the RbfA family.</text>
</comment>
<comment type="subunit">
    <text evidence="2">Monomer. Binds 30S ribosomal subunits, but not 50S ribosomal subunits or 70S ribosomes.</text>
</comment>
<evidence type="ECO:0000313" key="3">
    <source>
        <dbReference type="EMBL" id="OHA04221.1"/>
    </source>
</evidence>
<comment type="function">
    <text evidence="2">One of several proteins that assist in the late maturation steps of the functional core of the 30S ribosomal subunit. Associates with free 30S ribosomal subunits (but not with 30S subunits that are part of 70S ribosomes or polysomes). Required for efficient processing of 16S rRNA. May interact with the 5'-terminal helix region of 16S rRNA.</text>
</comment>
<accession>A0A1G2L0E1</accession>
<dbReference type="SUPFAM" id="SSF89919">
    <property type="entry name" value="Ribosome-binding factor A, RbfA"/>
    <property type="match status" value="1"/>
</dbReference>
<evidence type="ECO:0000256" key="2">
    <source>
        <dbReference type="HAMAP-Rule" id="MF_00003"/>
    </source>
</evidence>
<dbReference type="PROSITE" id="PS01319">
    <property type="entry name" value="RBFA"/>
    <property type="match status" value="1"/>
</dbReference>
<dbReference type="STRING" id="1802274.A3J58_00645"/>
<dbReference type="Pfam" id="PF02033">
    <property type="entry name" value="RBFA"/>
    <property type="match status" value="1"/>
</dbReference>
<comment type="caution">
    <text evidence="3">The sequence shown here is derived from an EMBL/GenBank/DDBJ whole genome shotgun (WGS) entry which is preliminary data.</text>
</comment>
<dbReference type="InterPro" id="IPR023799">
    <property type="entry name" value="RbfA_dom_sf"/>
</dbReference>
<reference evidence="3 4" key="1">
    <citation type="journal article" date="2016" name="Nat. Commun.">
        <title>Thousands of microbial genomes shed light on interconnected biogeochemical processes in an aquifer system.</title>
        <authorList>
            <person name="Anantharaman K."/>
            <person name="Brown C.T."/>
            <person name="Hug L.A."/>
            <person name="Sharon I."/>
            <person name="Castelle C.J."/>
            <person name="Probst A.J."/>
            <person name="Thomas B.C."/>
            <person name="Singh A."/>
            <person name="Wilkins M.J."/>
            <person name="Karaoz U."/>
            <person name="Brodie E.L."/>
            <person name="Williams K.H."/>
            <person name="Hubbard S.S."/>
            <person name="Banfield J.F."/>
        </authorList>
    </citation>
    <scope>NUCLEOTIDE SEQUENCE [LARGE SCALE GENOMIC DNA]</scope>
</reference>
<dbReference type="GO" id="GO:0043024">
    <property type="term" value="F:ribosomal small subunit binding"/>
    <property type="evidence" value="ECO:0007669"/>
    <property type="project" value="TreeGrafter"/>
</dbReference>
<dbReference type="Gene3D" id="3.30.300.20">
    <property type="match status" value="1"/>
</dbReference>
<proteinExistence type="inferred from homology"/>
<dbReference type="Proteomes" id="UP000178510">
    <property type="component" value="Unassembled WGS sequence"/>
</dbReference>
<evidence type="ECO:0000256" key="1">
    <source>
        <dbReference type="ARBA" id="ARBA00022517"/>
    </source>
</evidence>
<dbReference type="EMBL" id="MHQM01000009">
    <property type="protein sequence ID" value="OHA04221.1"/>
    <property type="molecule type" value="Genomic_DNA"/>
</dbReference>
<dbReference type="HAMAP" id="MF_00003">
    <property type="entry name" value="RbfA"/>
    <property type="match status" value="1"/>
</dbReference>
<dbReference type="NCBIfam" id="TIGR00082">
    <property type="entry name" value="rbfA"/>
    <property type="match status" value="1"/>
</dbReference>
<dbReference type="AlphaFoldDB" id="A0A1G2L0E1"/>
<dbReference type="InterPro" id="IPR015946">
    <property type="entry name" value="KH_dom-like_a/b"/>
</dbReference>
<comment type="subcellular location">
    <subcellularLocation>
        <location evidence="2">Cytoplasm</location>
    </subcellularLocation>
</comment>
<dbReference type="InterPro" id="IPR020053">
    <property type="entry name" value="Ribosome-bd_factorA_CS"/>
</dbReference>
<evidence type="ECO:0000313" key="4">
    <source>
        <dbReference type="Proteomes" id="UP000178510"/>
    </source>
</evidence>
<name>A0A1G2L0E1_9BACT</name>
<sequence length="116" mass="13542">MASPRRIERLSELFREQIAGIIDREVEFAEGAFVTVTRVEISPDARHANVYITVLGGERRDALAILEQNVYYIQQIINRTMRMRPVPKIRFAIDEAEERREKVEESLATLKQRNEL</sequence>
<dbReference type="GO" id="GO:0030490">
    <property type="term" value="P:maturation of SSU-rRNA"/>
    <property type="evidence" value="ECO:0007669"/>
    <property type="project" value="UniProtKB-UniRule"/>
</dbReference>
<keyword evidence="2" id="KW-0963">Cytoplasm</keyword>
<keyword evidence="1 2" id="KW-0690">Ribosome biogenesis</keyword>
<gene>
    <name evidence="2" type="primary">rbfA</name>
    <name evidence="3" type="ORF">A3J58_00645</name>
</gene>
<dbReference type="PANTHER" id="PTHR33515:SF1">
    <property type="entry name" value="RIBOSOME-BINDING FACTOR A, CHLOROPLASTIC-RELATED"/>
    <property type="match status" value="1"/>
</dbReference>
<dbReference type="GO" id="GO:0005829">
    <property type="term" value="C:cytosol"/>
    <property type="evidence" value="ECO:0007669"/>
    <property type="project" value="TreeGrafter"/>
</dbReference>
<organism evidence="3 4">
    <name type="scientific">Candidatus Sungbacteria bacterium RIFCSPHIGHO2_02_FULL_52_23</name>
    <dbReference type="NCBI Taxonomy" id="1802274"/>
    <lineage>
        <taxon>Bacteria</taxon>
        <taxon>Candidatus Sungiibacteriota</taxon>
    </lineage>
</organism>
<dbReference type="InterPro" id="IPR000238">
    <property type="entry name" value="RbfA"/>
</dbReference>